<dbReference type="GeneID" id="87956987"/>
<dbReference type="RefSeq" id="XP_062792622.1">
    <property type="nucleotide sequence ID" value="XM_062936571.1"/>
</dbReference>
<reference evidence="1 2" key="1">
    <citation type="submission" date="2024-01" db="EMBL/GenBank/DDBJ databases">
        <title>Comparative genomics of Cryptococcus and Kwoniella reveals pathogenesis evolution and contrasting modes of karyotype evolution via chromosome fusion or intercentromeric recombination.</title>
        <authorList>
            <person name="Coelho M.A."/>
            <person name="David-Palma M."/>
            <person name="Shea T."/>
            <person name="Bowers K."/>
            <person name="McGinley-Smith S."/>
            <person name="Mohammad A.W."/>
            <person name="Gnirke A."/>
            <person name="Yurkov A.M."/>
            <person name="Nowrousian M."/>
            <person name="Sun S."/>
            <person name="Cuomo C.A."/>
            <person name="Heitman J."/>
        </authorList>
    </citation>
    <scope>NUCLEOTIDE SEQUENCE [LARGE SCALE GENOMIC DNA]</scope>
    <source>
        <strain evidence="1">CBS 11374</strain>
    </source>
</reference>
<proteinExistence type="predicted"/>
<sequence>MQHLVSNMHGPSRKRDTTLSADFNLFDLTKGEWVKGPNNFDADMPADYSMSGEDWWMAGFEVAALKLDDNECITDKSFGRNALQQMGLECSQERKHIAIR</sequence>
<organism evidence="1 2">
    <name type="scientific">Kwoniella shivajii</name>
    <dbReference type="NCBI Taxonomy" id="564305"/>
    <lineage>
        <taxon>Eukaryota</taxon>
        <taxon>Fungi</taxon>
        <taxon>Dikarya</taxon>
        <taxon>Basidiomycota</taxon>
        <taxon>Agaricomycotina</taxon>
        <taxon>Tremellomycetes</taxon>
        <taxon>Tremellales</taxon>
        <taxon>Cryptococcaceae</taxon>
        <taxon>Kwoniella</taxon>
    </lineage>
</organism>
<protein>
    <submittedName>
        <fullName evidence="1">Uncharacterized protein</fullName>
    </submittedName>
</protein>
<gene>
    <name evidence="1" type="ORF">IL334_004856</name>
</gene>
<evidence type="ECO:0000313" key="1">
    <source>
        <dbReference type="EMBL" id="WRT67882.1"/>
    </source>
</evidence>
<dbReference type="Proteomes" id="UP001329825">
    <property type="component" value="Chromosome 6"/>
</dbReference>
<accession>A0ABZ1D1J0</accession>
<keyword evidence="2" id="KW-1185">Reference proteome</keyword>
<evidence type="ECO:0000313" key="2">
    <source>
        <dbReference type="Proteomes" id="UP001329825"/>
    </source>
</evidence>
<name>A0ABZ1D1J0_9TREE</name>
<dbReference type="EMBL" id="CP141886">
    <property type="protein sequence ID" value="WRT67882.1"/>
    <property type="molecule type" value="Genomic_DNA"/>
</dbReference>